<evidence type="ECO:0000313" key="2">
    <source>
        <dbReference type="Proteomes" id="UP001627154"/>
    </source>
</evidence>
<proteinExistence type="predicted"/>
<sequence>MLTRQIIVVFDTRAVLAISPAAYPRRSRAFQHAVVSPTTHNERLGYVVSCTVRRLGQSCKSLRCGFPCASRTCVNMYKRPSSRKALVAVVRLHTPSYSLMHESQVINDSTRCHISRCKHPSKKIDTLPSKDINLQPDEELQPF</sequence>
<organism evidence="1 2">
    <name type="scientific">Trichogramma kaykai</name>
    <dbReference type="NCBI Taxonomy" id="54128"/>
    <lineage>
        <taxon>Eukaryota</taxon>
        <taxon>Metazoa</taxon>
        <taxon>Ecdysozoa</taxon>
        <taxon>Arthropoda</taxon>
        <taxon>Hexapoda</taxon>
        <taxon>Insecta</taxon>
        <taxon>Pterygota</taxon>
        <taxon>Neoptera</taxon>
        <taxon>Endopterygota</taxon>
        <taxon>Hymenoptera</taxon>
        <taxon>Apocrita</taxon>
        <taxon>Proctotrupomorpha</taxon>
        <taxon>Chalcidoidea</taxon>
        <taxon>Trichogrammatidae</taxon>
        <taxon>Trichogramma</taxon>
    </lineage>
</organism>
<protein>
    <submittedName>
        <fullName evidence="1">Uncharacterized protein</fullName>
    </submittedName>
</protein>
<reference evidence="1 2" key="1">
    <citation type="journal article" date="2024" name="bioRxiv">
        <title>A reference genome for Trichogramma kaykai: A tiny desert-dwelling parasitoid wasp with competing sex-ratio distorters.</title>
        <authorList>
            <person name="Culotta J."/>
            <person name="Lindsey A.R."/>
        </authorList>
    </citation>
    <scope>NUCLEOTIDE SEQUENCE [LARGE SCALE GENOMIC DNA]</scope>
    <source>
        <strain evidence="1 2">KSX58</strain>
    </source>
</reference>
<keyword evidence="2" id="KW-1185">Reference proteome</keyword>
<dbReference type="EMBL" id="JBJJXI010000026">
    <property type="protein sequence ID" value="KAL3404209.1"/>
    <property type="molecule type" value="Genomic_DNA"/>
</dbReference>
<accession>A0ABD2XH00</accession>
<name>A0ABD2XH00_9HYME</name>
<gene>
    <name evidence="1" type="ORF">TKK_003184</name>
</gene>
<dbReference type="AlphaFoldDB" id="A0ABD2XH00"/>
<dbReference type="Proteomes" id="UP001627154">
    <property type="component" value="Unassembled WGS sequence"/>
</dbReference>
<evidence type="ECO:0000313" key="1">
    <source>
        <dbReference type="EMBL" id="KAL3404209.1"/>
    </source>
</evidence>
<comment type="caution">
    <text evidence="1">The sequence shown here is derived from an EMBL/GenBank/DDBJ whole genome shotgun (WGS) entry which is preliminary data.</text>
</comment>